<dbReference type="GO" id="GO:0051607">
    <property type="term" value="P:defense response to virus"/>
    <property type="evidence" value="ECO:0007669"/>
    <property type="project" value="UniProtKB-UniRule"/>
</dbReference>
<evidence type="ECO:0000256" key="6">
    <source>
        <dbReference type="ARBA" id="ARBA00022801"/>
    </source>
</evidence>
<dbReference type="Gene3D" id="1.10.30.50">
    <property type="match status" value="1"/>
</dbReference>
<evidence type="ECO:0000256" key="2">
    <source>
        <dbReference type="ARBA" id="ARBA00005244"/>
    </source>
</evidence>
<dbReference type="PROSITE" id="PS51749">
    <property type="entry name" value="HNH_CAS9"/>
    <property type="match status" value="1"/>
</dbReference>
<comment type="caution">
    <text evidence="13">Lacks conserved residue(s) required for the propagation of feature annotation.</text>
</comment>
<comment type="subunit">
    <text evidence="12 13">Monomer. Binds crRNA and tracrRNA.</text>
</comment>
<evidence type="ECO:0000256" key="7">
    <source>
        <dbReference type="ARBA" id="ARBA00022842"/>
    </source>
</evidence>
<evidence type="ECO:0000256" key="13">
    <source>
        <dbReference type="HAMAP-Rule" id="MF_01480"/>
    </source>
</evidence>
<dbReference type="GO" id="GO:0003677">
    <property type="term" value="F:DNA binding"/>
    <property type="evidence" value="ECO:0007669"/>
    <property type="project" value="UniProtKB-UniRule"/>
</dbReference>
<evidence type="ECO:0000256" key="8">
    <source>
        <dbReference type="ARBA" id="ARBA00022884"/>
    </source>
</evidence>
<keyword evidence="4" id="KW-0479">Metal-binding</keyword>
<dbReference type="Pfam" id="PF13395">
    <property type="entry name" value="HNH_4"/>
    <property type="match status" value="1"/>
</dbReference>
<keyword evidence="6 13" id="KW-0378">Hydrolase</keyword>
<evidence type="ECO:0000256" key="10">
    <source>
        <dbReference type="ARBA" id="ARBA00023125"/>
    </source>
</evidence>
<dbReference type="HAMAP" id="MF_01480">
    <property type="entry name" value="Cas9"/>
    <property type="match status" value="1"/>
</dbReference>
<keyword evidence="11" id="KW-0464">Manganese</keyword>
<feature type="active site" description="For RuvC-like nuclease domain" evidence="13">
    <location>
        <position position="14"/>
    </location>
</feature>
<protein>
    <recommendedName>
        <fullName evidence="13">CRISPR-associated endonuclease Cas9</fullName>
        <ecNumber evidence="13">3.1.-.-</ecNumber>
    </recommendedName>
</protein>
<keyword evidence="3 13" id="KW-0540">Nuclease</keyword>
<evidence type="ECO:0000256" key="12">
    <source>
        <dbReference type="ARBA" id="ARBA00046380"/>
    </source>
</evidence>
<keyword evidence="10 13" id="KW-0238">DNA-binding</keyword>
<feature type="domain" description="HNH Cas9-type" evidence="14">
    <location>
        <begin position="796"/>
        <end position="961"/>
    </location>
</feature>
<evidence type="ECO:0000313" key="15">
    <source>
        <dbReference type="EMBL" id="MST68706.1"/>
    </source>
</evidence>
<dbReference type="Pfam" id="PF16595">
    <property type="entry name" value="Cas9_PI"/>
    <property type="match status" value="1"/>
</dbReference>
<dbReference type="GO" id="GO:0043571">
    <property type="term" value="P:maintenance of CRISPR repeat elements"/>
    <property type="evidence" value="ECO:0007669"/>
    <property type="project" value="UniProtKB-UniRule"/>
</dbReference>
<feature type="active site" description="Proton acceptor for HNH nuclease domain" evidence="13">
    <location>
        <position position="882"/>
    </location>
</feature>
<evidence type="ECO:0000256" key="9">
    <source>
        <dbReference type="ARBA" id="ARBA00023118"/>
    </source>
</evidence>
<dbReference type="InterPro" id="IPR032240">
    <property type="entry name" value="Cas9_REC"/>
</dbReference>
<dbReference type="InterPro" id="IPR028629">
    <property type="entry name" value="Cas9"/>
</dbReference>
<dbReference type="Gene3D" id="3.30.420.10">
    <property type="entry name" value="Ribonuclease H-like superfamily/Ribonuclease H"/>
    <property type="match status" value="1"/>
</dbReference>
<comment type="domain">
    <text evidence="13">Has 2 endonuclease domains. The discontinuous RuvC-like domain cleaves the target DNA noncomplementary to crRNA while the HNH nuclease domain cleaves the target DNA complementary to crRNA.</text>
</comment>
<keyword evidence="5 13" id="KW-0255">Endonuclease</keyword>
<dbReference type="GO" id="GO:0003723">
    <property type="term" value="F:RNA binding"/>
    <property type="evidence" value="ECO:0007669"/>
    <property type="project" value="UniProtKB-UniRule"/>
</dbReference>
<keyword evidence="9 13" id="KW-0051">Antiviral defense</keyword>
<dbReference type="InterPro" id="IPR055228">
    <property type="entry name" value="Cas9_RuvC"/>
</dbReference>
<comment type="similarity">
    <text evidence="13">Belongs to the CRISPR-associated Cas9 family.</text>
</comment>
<accession>A0A6A8MBN0</accession>
<evidence type="ECO:0000256" key="5">
    <source>
        <dbReference type="ARBA" id="ARBA00022759"/>
    </source>
</evidence>
<dbReference type="InterPro" id="IPR036397">
    <property type="entry name" value="RNaseH_sf"/>
</dbReference>
<dbReference type="NCBIfam" id="TIGR01865">
    <property type="entry name" value="cas_Csn1"/>
    <property type="match status" value="1"/>
</dbReference>
<keyword evidence="8 13" id="KW-0694">RNA-binding</keyword>
<dbReference type="InterPro" id="IPR033114">
    <property type="entry name" value="HNH_CAS9"/>
</dbReference>
<dbReference type="InterPro" id="IPR003615">
    <property type="entry name" value="HNH_nuc"/>
</dbReference>
<dbReference type="GO" id="GO:0016787">
    <property type="term" value="F:hydrolase activity"/>
    <property type="evidence" value="ECO:0007669"/>
    <property type="project" value="UniProtKB-KW"/>
</dbReference>
<evidence type="ECO:0000256" key="11">
    <source>
        <dbReference type="ARBA" id="ARBA00023211"/>
    </source>
</evidence>
<organism evidence="15">
    <name type="scientific">Baileyella intestinalis</name>
    <dbReference type="NCBI Taxonomy" id="2606709"/>
    <lineage>
        <taxon>Bacteria</taxon>
        <taxon>Bacillati</taxon>
        <taxon>Bacillota</taxon>
        <taxon>Clostridia</taxon>
        <taxon>Peptostreptococcales</taxon>
        <taxon>Anaerovoracaceae</taxon>
        <taxon>Baileyella</taxon>
    </lineage>
</organism>
<comment type="caution">
    <text evidence="15">The sequence shown here is derived from an EMBL/GenBank/DDBJ whole genome shotgun (WGS) entry which is preliminary data.</text>
</comment>
<dbReference type="Pfam" id="PF22702">
    <property type="entry name" value="Cas9_RuvC"/>
    <property type="match status" value="1"/>
</dbReference>
<dbReference type="EC" id="3.1.-.-" evidence="13"/>
<evidence type="ECO:0000256" key="4">
    <source>
        <dbReference type="ARBA" id="ARBA00022723"/>
    </source>
</evidence>
<comment type="cofactor">
    <cofactor evidence="1">
        <name>Mg(2+)</name>
        <dbReference type="ChEBI" id="CHEBI:18420"/>
    </cofactor>
</comment>
<evidence type="ECO:0000256" key="1">
    <source>
        <dbReference type="ARBA" id="ARBA00001946"/>
    </source>
</evidence>
<comment type="function">
    <text evidence="13">CRISPR (clustered regularly interspaced short palindromic repeat) is an adaptive immune system that provides protection against mobile genetic elements (viruses, transposable elements and conjugative plasmids). CRISPR clusters contain spacers, sequences complementary to antecedent mobile elements, and target invading nucleic acids. CRISPR clusters are transcribed and processed into CRISPR RNA (crRNA). In type II CRISPR systems correct processing of pre-crRNA requires a trans-encoded small RNA (tracrRNA), endogenous ribonuclease 3 (rnc) and this protein. The tracrRNA serves as a guide for ribonuclease 3-aided processing of pre-crRNA. Subsequently Cas9/crRNA/tracrRNA endonucleolytically cleaves linear or circular dsDNA target complementary to the spacer; Cas9 is inactive in the absence of the 2 guide RNAs (gRNA). Cas9 recognizes the protospacer adjacent motif (PAM) in the CRISPR repeat sequences to help distinguish self versus nonself, as targets within the bacterial CRISPR locus do not have PAMs. PAM recognition is also required for catalytic activity.</text>
</comment>
<reference evidence="15" key="1">
    <citation type="submission" date="2019-09" db="EMBL/GenBank/DDBJ databases">
        <title>In-depth cultivation of the pig gut microbiome towards novel bacterial diversity and tailored functional studies.</title>
        <authorList>
            <person name="Wylensek D."/>
            <person name="Hitch T.C.A."/>
            <person name="Clavel T."/>
        </authorList>
    </citation>
    <scope>NUCLEOTIDE SEQUENCE</scope>
    <source>
        <strain evidence="15">RF-744-FAT-WT-3</strain>
    </source>
</reference>
<evidence type="ECO:0000256" key="3">
    <source>
        <dbReference type="ARBA" id="ARBA00022722"/>
    </source>
</evidence>
<dbReference type="GO" id="GO:0004519">
    <property type="term" value="F:endonuclease activity"/>
    <property type="evidence" value="ECO:0007669"/>
    <property type="project" value="UniProtKB-UniRule"/>
</dbReference>
<gene>
    <name evidence="13 15" type="primary">cas9</name>
    <name evidence="15" type="ORF">FYJ66_03760</name>
</gene>
<dbReference type="InterPro" id="IPR032239">
    <property type="entry name" value="Cas9-BH"/>
</dbReference>
<keyword evidence="7" id="KW-0460">Magnesium</keyword>
<dbReference type="GO" id="GO:0046872">
    <property type="term" value="F:metal ion binding"/>
    <property type="evidence" value="ECO:0007669"/>
    <property type="project" value="UniProtKB-UniRule"/>
</dbReference>
<proteinExistence type="inferred from homology"/>
<sequence length="1379" mass="159989">MMNKSSEKYYLGLDIGTNSVGWAVTDETYHICKHGKKDLWGIRLFESGEQAAERRAHRTSRRRTARRKERIDLLQMIFAEEMAKIDDTFFIRLNESRLHLEDKTTGEKFPLFIGKDYSDVDYYDEFPTIYHLRRELIENPEPHDIRLVYLAIHHIVKNRGHFLIDGDLKTATDFDSTFAEVMLNLGGETMPFAIECDNGKRDIVKEILKSNDPKSIKAKKMKTCFVFDSEDLDKTEEKLRKGAIEQICKLICGNKGDLSKLFYHDDLSDLEKTSFSFSDQDYEDAILPALQEIKPDEALIIESIKTIYDWSILSDILGNSKYLSDAKVEQYEKHARELRIIRRLIKTYCPRDEYNKFFNGTDKGAGYSNYIGEIQKNGKKYPAEKCTEEEFYKNVKKTLSKMNCNENDQKDLEYIQGELDAGKLLPLQRSKDNSVIPRQVHQTELEMILKNAEKYLPFLNQADSNGITAAQKILSLFKFRIPYYVGPLSDRHKDVGANQWIERKKDGRIYPWNFREMVDESKSNESFITRMTNKCTYIIGEDVLPKNSLLYSRYMVLNELNNLRIRGNKADVATKQSIFNDLFMTKNRVTGKTLLKYLQKNDPDLKLEDLSGFDQDFKAQLKSYLDFKKQVLGNRMAEDNVKAMVEEIIRWKTIYGDDSRMVGNAIEERYPNELSADNLKKISRFIYTGWGNFSRKFLTEIEGVNRETGEIYSSIINALWETNDNLMQLLGSKYTFSDEIKKINSEREKEITEISYDALVKDLHVAPAVKRAIWQTIQITEELSKIQKGAPEKIFVEMARGEEKEKRKKRTTSRKDKLLELYAGCDKDARNWSKEIEDREEREFNSMKLFLYYSQLGRDMYTGEAIDLDQLMKGNSKWDRDHIYPQSKIKDDSIDNLVLVNKSSNIKKSNELLSSDVQKKMLPFWRELLKMGLISKKKFDRLTRRGKFTEDELSGFIARQLVETRQSTKVVADLLKRIYPDSEVVYVKAGLASDFRKDDLKMLKSRRINDYHHAKDAYLNVVVGNVYNAKFTSDPRKWFVDNKEKNYSINKVFRYDVKNSKGEKVWVGPDRKKDGKLVLNEYRGITGGTIDTVRNTMLQNNILYTEYTYCETGELFNSTVLKKGSKAATIPLKKGMDIEKYGGYYSPNTSYFAMIEYDDQKKGRIRQILGVPIYVANVMEQDQDAFIHYCENVKEYKNVRVVIKKIKKNSLISVNGFPMRIRGENITNISLKSNMQLVLDFNSEVIIKKIESFLKKNPDYEVEPDKDGFSHEQLNEVYDALLNKLKTVYANRPANQWEKLEKDRSLFINISSLRDKAIVINEILTMLRCDIATSSNLSLLGEGPAVGGIAINKNTISNKCKLVIVNQSVTGVFENRIKL</sequence>
<comment type="similarity">
    <text evidence="2">Belongs to the CRISPR-associated protein Cas9 family. Subtype II-A subfamily.</text>
</comment>
<dbReference type="Pfam" id="PF16592">
    <property type="entry name" value="Cas9_REC"/>
    <property type="match status" value="1"/>
</dbReference>
<dbReference type="EMBL" id="VUNB01000003">
    <property type="protein sequence ID" value="MST68706.1"/>
    <property type="molecule type" value="Genomic_DNA"/>
</dbReference>
<dbReference type="Pfam" id="PF16593">
    <property type="entry name" value="Cas9-BH"/>
    <property type="match status" value="1"/>
</dbReference>
<name>A0A6A8MBN0_9FIRM</name>
<evidence type="ECO:0000259" key="14">
    <source>
        <dbReference type="PROSITE" id="PS51749"/>
    </source>
</evidence>
<dbReference type="InterPro" id="IPR032237">
    <property type="entry name" value="Cas9_PI"/>
</dbReference>